<evidence type="ECO:0000313" key="2">
    <source>
        <dbReference type="Proteomes" id="UP000501130"/>
    </source>
</evidence>
<keyword evidence="2" id="KW-1185">Reference proteome</keyword>
<evidence type="ECO:0000313" key="1">
    <source>
        <dbReference type="EMBL" id="QJR28935.1"/>
    </source>
</evidence>
<accession>A0ABX6N3J0</accession>
<dbReference type="Pfam" id="PF08309">
    <property type="entry name" value="LVIVD"/>
    <property type="match status" value="1"/>
</dbReference>
<dbReference type="InterPro" id="IPR015943">
    <property type="entry name" value="WD40/YVTN_repeat-like_dom_sf"/>
</dbReference>
<dbReference type="PROSITE" id="PS51257">
    <property type="entry name" value="PROKAR_LIPOPROTEIN"/>
    <property type="match status" value="1"/>
</dbReference>
<organism evidence="1 2">
    <name type="scientific">Limnobacter profundi</name>
    <dbReference type="NCBI Taxonomy" id="2732163"/>
    <lineage>
        <taxon>Bacteria</taxon>
        <taxon>Pseudomonadati</taxon>
        <taxon>Pseudomonadota</taxon>
        <taxon>Betaproteobacteria</taxon>
        <taxon>Burkholderiales</taxon>
        <taxon>Burkholderiaceae</taxon>
        <taxon>Limnobacter</taxon>
    </lineage>
</organism>
<dbReference type="InterPro" id="IPR011048">
    <property type="entry name" value="Haem_d1_sf"/>
</dbReference>
<reference evidence="1 2" key="1">
    <citation type="submission" date="2020-05" db="EMBL/GenBank/DDBJ databases">
        <title>Compete genome of Limnobacter sp. SAORIC-580.</title>
        <authorList>
            <person name="Song J."/>
            <person name="Cho J.-C."/>
        </authorList>
    </citation>
    <scope>NUCLEOTIDE SEQUENCE [LARGE SCALE GENOMIC DNA]</scope>
    <source>
        <strain evidence="1 2">SAORIC-580</strain>
    </source>
</reference>
<dbReference type="SUPFAM" id="SSF51004">
    <property type="entry name" value="C-terminal (heme d1) domain of cytochrome cd1-nitrite reductase"/>
    <property type="match status" value="1"/>
</dbReference>
<sequence>MKHNVIWLIAGAATLAACGSDDGGGTTSRTTPNELSGANFVTPAQCGAGSVPETGLQGQVSLADRESGRSKQGYKCNMELVGQYQGEGSTWVNPSYKTCSYMGTTFTGIPKKVSQGVQVIDASNPSNPTLSANLTSPAFLQSTWESLKVNEARGLLGGVAVGPVLSAGFFDIYDIGTDCAKPTLLNSFAANLTLPANLIGHEGAWSPDGNTYWATGLNPGSITAIDTSNPSLPRILYTTVASPSNHGFELSEDGNRMYLTSLTPPGVIILDTSSIQNRDPVPMLSEVGSVYWEDGDLSQHTIPVFYNGKPFVIAVDEGGAGAARIIDISDETAPVVVSKLKLAIHAEANAAIRAADTANNGSFGYEGHYCGVDRKINPTAIACGYFQSGVRVFDIRDPLSAKEIAYYNPPAQSEKKAQLAGSEHASSALGFTADLSTDWCSSPPRFVGSDQIWVTCQDNGFMVLRFTNDVYPLK</sequence>
<dbReference type="RefSeq" id="WP_171098015.1">
    <property type="nucleotide sequence ID" value="NZ_CP053084.1"/>
</dbReference>
<dbReference type="InterPro" id="IPR013211">
    <property type="entry name" value="LVIVD"/>
</dbReference>
<proteinExistence type="predicted"/>
<dbReference type="Proteomes" id="UP000501130">
    <property type="component" value="Chromosome"/>
</dbReference>
<evidence type="ECO:0008006" key="3">
    <source>
        <dbReference type="Google" id="ProtNLM"/>
    </source>
</evidence>
<protein>
    <recommendedName>
        <fullName evidence="3">LVIVD repeat-containing protein</fullName>
    </recommendedName>
</protein>
<dbReference type="Gene3D" id="2.130.10.10">
    <property type="entry name" value="YVTN repeat-like/Quinoprotein amine dehydrogenase"/>
    <property type="match status" value="1"/>
</dbReference>
<gene>
    <name evidence="1" type="ORF">HKT17_04030</name>
</gene>
<name>A0ABX6N3J0_9BURK</name>
<dbReference type="EMBL" id="CP053084">
    <property type="protein sequence ID" value="QJR28935.1"/>
    <property type="molecule type" value="Genomic_DNA"/>
</dbReference>